<evidence type="ECO:0000313" key="3">
    <source>
        <dbReference type="Proteomes" id="UP000747542"/>
    </source>
</evidence>
<dbReference type="EMBL" id="JAHLQT010026622">
    <property type="protein sequence ID" value="KAG7162896.1"/>
    <property type="molecule type" value="Genomic_DNA"/>
</dbReference>
<dbReference type="Proteomes" id="UP000747542">
    <property type="component" value="Unassembled WGS sequence"/>
</dbReference>
<organism evidence="2 3">
    <name type="scientific">Homarus americanus</name>
    <name type="common">American lobster</name>
    <dbReference type="NCBI Taxonomy" id="6706"/>
    <lineage>
        <taxon>Eukaryota</taxon>
        <taxon>Metazoa</taxon>
        <taxon>Ecdysozoa</taxon>
        <taxon>Arthropoda</taxon>
        <taxon>Crustacea</taxon>
        <taxon>Multicrustacea</taxon>
        <taxon>Malacostraca</taxon>
        <taxon>Eumalacostraca</taxon>
        <taxon>Eucarida</taxon>
        <taxon>Decapoda</taxon>
        <taxon>Pleocyemata</taxon>
        <taxon>Astacidea</taxon>
        <taxon>Nephropoidea</taxon>
        <taxon>Nephropidae</taxon>
        <taxon>Homarus</taxon>
    </lineage>
</organism>
<dbReference type="AlphaFoldDB" id="A0A8J5JUW5"/>
<evidence type="ECO:0000313" key="2">
    <source>
        <dbReference type="EMBL" id="KAG7162896.1"/>
    </source>
</evidence>
<protein>
    <submittedName>
        <fullName evidence="2">Uncharacterized protein</fullName>
    </submittedName>
</protein>
<feature type="region of interest" description="Disordered" evidence="1">
    <location>
        <begin position="1"/>
        <end position="20"/>
    </location>
</feature>
<comment type="caution">
    <text evidence="2">The sequence shown here is derived from an EMBL/GenBank/DDBJ whole genome shotgun (WGS) entry which is preliminary data.</text>
</comment>
<proteinExistence type="predicted"/>
<reference evidence="2" key="1">
    <citation type="journal article" date="2021" name="Sci. Adv.">
        <title>The American lobster genome reveals insights on longevity, neural, and immune adaptations.</title>
        <authorList>
            <person name="Polinski J.M."/>
            <person name="Zimin A.V."/>
            <person name="Clark K.F."/>
            <person name="Kohn A.B."/>
            <person name="Sadowski N."/>
            <person name="Timp W."/>
            <person name="Ptitsyn A."/>
            <person name="Khanna P."/>
            <person name="Romanova D.Y."/>
            <person name="Williams P."/>
            <person name="Greenwood S.J."/>
            <person name="Moroz L.L."/>
            <person name="Walt D.R."/>
            <person name="Bodnar A.G."/>
        </authorList>
    </citation>
    <scope>NUCLEOTIDE SEQUENCE</scope>
    <source>
        <strain evidence="2">GMGI-L3</strain>
    </source>
</reference>
<gene>
    <name evidence="2" type="ORF">Hamer_G029875</name>
</gene>
<accession>A0A8J5JUW5</accession>
<name>A0A8J5JUW5_HOMAM</name>
<keyword evidence="3" id="KW-1185">Reference proteome</keyword>
<sequence>MGGSMGGRGSGCGAYNRATG</sequence>
<feature type="compositionally biased region" description="Gly residues" evidence="1">
    <location>
        <begin position="1"/>
        <end position="12"/>
    </location>
</feature>
<evidence type="ECO:0000256" key="1">
    <source>
        <dbReference type="SAM" id="MobiDB-lite"/>
    </source>
</evidence>